<evidence type="ECO:0000256" key="19">
    <source>
        <dbReference type="SAM" id="Coils"/>
    </source>
</evidence>
<keyword evidence="12" id="KW-1133">Transmembrane helix</keyword>
<keyword evidence="11" id="KW-0809">Transit peptide</keyword>
<keyword evidence="9" id="KW-0999">Mitochondrion inner membrane</keyword>
<evidence type="ECO:0000256" key="12">
    <source>
        <dbReference type="ARBA" id="ARBA00022989"/>
    </source>
</evidence>
<keyword evidence="6" id="KW-0109">Calcium transport</keyword>
<feature type="domain" description="Letm1 RBD" evidence="22">
    <location>
        <begin position="1"/>
        <end position="219"/>
    </location>
</feature>
<evidence type="ECO:0000256" key="4">
    <source>
        <dbReference type="ARBA" id="ARBA00022448"/>
    </source>
</evidence>
<evidence type="ECO:0000256" key="13">
    <source>
        <dbReference type="ARBA" id="ARBA00023054"/>
    </source>
</evidence>
<dbReference type="AlphaFoldDB" id="A0A8J6H7E7"/>
<dbReference type="InterPro" id="IPR033122">
    <property type="entry name" value="LETM1-like_RBD"/>
</dbReference>
<comment type="similarity">
    <text evidence="2">Belongs to the LETM1 family.</text>
</comment>
<name>A0A8J6H7E7_TENMO</name>
<evidence type="ECO:0000256" key="20">
    <source>
        <dbReference type="SAM" id="MobiDB-lite"/>
    </source>
</evidence>
<dbReference type="PROSITE" id="PS50222">
    <property type="entry name" value="EF_HAND_2"/>
    <property type="match status" value="1"/>
</dbReference>
<dbReference type="InterPro" id="IPR044202">
    <property type="entry name" value="LETM1/MDM38-like"/>
</dbReference>
<dbReference type="GO" id="GO:0030003">
    <property type="term" value="P:intracellular monoatomic cation homeostasis"/>
    <property type="evidence" value="ECO:0007669"/>
    <property type="project" value="TreeGrafter"/>
</dbReference>
<evidence type="ECO:0000256" key="8">
    <source>
        <dbReference type="ARBA" id="ARBA00022723"/>
    </source>
</evidence>
<feature type="coiled-coil region" evidence="19">
    <location>
        <begin position="310"/>
        <end position="337"/>
    </location>
</feature>
<evidence type="ECO:0000256" key="17">
    <source>
        <dbReference type="ARBA" id="ARBA00031360"/>
    </source>
</evidence>
<keyword evidence="7" id="KW-0812">Transmembrane</keyword>
<organism evidence="23 24">
    <name type="scientific">Tenebrio molitor</name>
    <name type="common">Yellow mealworm beetle</name>
    <dbReference type="NCBI Taxonomy" id="7067"/>
    <lineage>
        <taxon>Eukaryota</taxon>
        <taxon>Metazoa</taxon>
        <taxon>Ecdysozoa</taxon>
        <taxon>Arthropoda</taxon>
        <taxon>Hexapoda</taxon>
        <taxon>Insecta</taxon>
        <taxon>Pterygota</taxon>
        <taxon>Neoptera</taxon>
        <taxon>Endopterygota</taxon>
        <taxon>Coleoptera</taxon>
        <taxon>Polyphaga</taxon>
        <taxon>Cucujiformia</taxon>
        <taxon>Tenebrionidae</taxon>
        <taxon>Tenebrio</taxon>
    </lineage>
</organism>
<evidence type="ECO:0000259" key="22">
    <source>
        <dbReference type="PROSITE" id="PS51758"/>
    </source>
</evidence>
<evidence type="ECO:0000256" key="14">
    <source>
        <dbReference type="ARBA" id="ARBA00023065"/>
    </source>
</evidence>
<feature type="coiled-coil region" evidence="19">
    <location>
        <begin position="156"/>
        <end position="196"/>
    </location>
</feature>
<evidence type="ECO:0000256" key="9">
    <source>
        <dbReference type="ARBA" id="ARBA00022792"/>
    </source>
</evidence>
<dbReference type="Pfam" id="PF07766">
    <property type="entry name" value="LETM1_RBD"/>
    <property type="match status" value="1"/>
</dbReference>
<evidence type="ECO:0000256" key="11">
    <source>
        <dbReference type="ARBA" id="ARBA00022946"/>
    </source>
</evidence>
<feature type="compositionally biased region" description="Basic and acidic residues" evidence="20">
    <location>
        <begin position="473"/>
        <end position="484"/>
    </location>
</feature>
<proteinExistence type="inferred from homology"/>
<evidence type="ECO:0000256" key="18">
    <source>
        <dbReference type="PROSITE-ProRule" id="PRU01094"/>
    </source>
</evidence>
<keyword evidence="8" id="KW-0479">Metal-binding</keyword>
<dbReference type="GO" id="GO:0005509">
    <property type="term" value="F:calcium ion binding"/>
    <property type="evidence" value="ECO:0007669"/>
    <property type="project" value="InterPro"/>
</dbReference>
<evidence type="ECO:0000256" key="16">
    <source>
        <dbReference type="ARBA" id="ARBA00023136"/>
    </source>
</evidence>
<dbReference type="InterPro" id="IPR002048">
    <property type="entry name" value="EF_hand_dom"/>
</dbReference>
<keyword evidence="16" id="KW-0472">Membrane</keyword>
<dbReference type="GO" id="GO:0005743">
    <property type="term" value="C:mitochondrial inner membrane"/>
    <property type="evidence" value="ECO:0007669"/>
    <property type="project" value="UniProtKB-SubCell"/>
</dbReference>
<dbReference type="Proteomes" id="UP000719412">
    <property type="component" value="Unassembled WGS sequence"/>
</dbReference>
<feature type="region of interest" description="Disordered" evidence="20">
    <location>
        <begin position="449"/>
        <end position="484"/>
    </location>
</feature>
<gene>
    <name evidence="23" type="ORF">GEV33_014153</name>
</gene>
<dbReference type="InterPro" id="IPR059005">
    <property type="entry name" value="LETM1_C"/>
</dbReference>
<dbReference type="GO" id="GO:0043022">
    <property type="term" value="F:ribosome binding"/>
    <property type="evidence" value="ECO:0007669"/>
    <property type="project" value="InterPro"/>
</dbReference>
<feature type="coiled-coil region" evidence="19">
    <location>
        <begin position="257"/>
        <end position="284"/>
    </location>
</feature>
<accession>A0A8J6H7E7</accession>
<keyword evidence="14" id="KW-0406">Ion transport</keyword>
<evidence type="ECO:0000256" key="5">
    <source>
        <dbReference type="ARBA" id="ARBA00022449"/>
    </source>
</evidence>
<keyword evidence="4" id="KW-0813">Transport</keyword>
<evidence type="ECO:0000256" key="7">
    <source>
        <dbReference type="ARBA" id="ARBA00022692"/>
    </source>
</evidence>
<keyword evidence="13 19" id="KW-0175">Coiled coil</keyword>
<evidence type="ECO:0000256" key="10">
    <source>
        <dbReference type="ARBA" id="ARBA00022837"/>
    </source>
</evidence>
<dbReference type="Pfam" id="PF26561">
    <property type="entry name" value="LETM1_C"/>
    <property type="match status" value="1"/>
</dbReference>
<protein>
    <recommendedName>
        <fullName evidence="3">Mitochondrial proton/calcium exchanger protein</fullName>
    </recommendedName>
    <alternativeName>
        <fullName evidence="17">Leucine zipper-EF-hand-containing transmembrane protein 1</fullName>
    </alternativeName>
</protein>
<evidence type="ECO:0000259" key="21">
    <source>
        <dbReference type="PROSITE" id="PS50222"/>
    </source>
</evidence>
<evidence type="ECO:0000313" key="24">
    <source>
        <dbReference type="Proteomes" id="UP000719412"/>
    </source>
</evidence>
<keyword evidence="5" id="KW-0050">Antiport</keyword>
<keyword evidence="10" id="KW-0106">Calcium</keyword>
<dbReference type="InterPro" id="IPR011992">
    <property type="entry name" value="EF-hand-dom_pair"/>
</dbReference>
<dbReference type="GO" id="GO:0015297">
    <property type="term" value="F:antiporter activity"/>
    <property type="evidence" value="ECO:0007669"/>
    <property type="project" value="UniProtKB-KW"/>
</dbReference>
<evidence type="ECO:0000313" key="23">
    <source>
        <dbReference type="EMBL" id="KAH0808638.1"/>
    </source>
</evidence>
<sequence length="484" mass="55531">MKFSKLFEDEITLDSLSRSQLIALCRVLEVQTLGTNNFLRFQLRMKLRSLAADDKMIQKEGLDALTLAEVQQACRARGMRAYGLSEERLRSQLNQWLDLSLNEKVPPSLLLLSRAMMLPETIPTSDKLKATISALPETIVTHTKAAIGEKEGKIDNKVKLEVLKEEERKVKEERQERLEERKKMELEREKEKTKEKELLIDKAPVMSASSTPILEDTAARISVEKLEKVEKKEEHLQSKDFEMLESAIDSVSKEKQYIVEKGELEELKEQMADYKEDVEDLNKAIAEQPKPEIRETKAARRLFKSVNRMIGKLDSVLVNLEEKEEQLKKDLEIKATDKTKEELLKIDDIIAAIKHIKDVPDQSRIDQIVKVLKKMDDDDDGSIKIEDVMKVIEIIGKENVNLSDKQVDELMELLDKEEILEVEDKIEKALQKDKEGKIEVKKAEEIVKGTDNQNKPKFETKSTMIAPPVNSIDKTKPKDSSKML</sequence>
<evidence type="ECO:0000256" key="15">
    <source>
        <dbReference type="ARBA" id="ARBA00023128"/>
    </source>
</evidence>
<reference evidence="23" key="2">
    <citation type="submission" date="2021-08" db="EMBL/GenBank/DDBJ databases">
        <authorList>
            <person name="Eriksson T."/>
        </authorList>
    </citation>
    <scope>NUCLEOTIDE SEQUENCE</scope>
    <source>
        <strain evidence="23">Stoneville</strain>
        <tissue evidence="23">Whole head</tissue>
    </source>
</reference>
<comment type="subcellular location">
    <subcellularLocation>
        <location evidence="1">Mitochondrion inner membrane</location>
        <topology evidence="1">Single-pass membrane protein</topology>
    </subcellularLocation>
</comment>
<evidence type="ECO:0000256" key="2">
    <source>
        <dbReference type="ARBA" id="ARBA00009584"/>
    </source>
</evidence>
<dbReference type="EMBL" id="JABDTM020028628">
    <property type="protein sequence ID" value="KAH0808638.1"/>
    <property type="molecule type" value="Genomic_DNA"/>
</dbReference>
<comment type="caution">
    <text evidence="23">The sequence shown here is derived from an EMBL/GenBank/DDBJ whole genome shotgun (WGS) entry which is preliminary data.</text>
</comment>
<feature type="compositionally biased region" description="Basic and acidic residues" evidence="20">
    <location>
        <begin position="449"/>
        <end position="460"/>
    </location>
</feature>
<feature type="domain" description="EF-hand" evidence="21">
    <location>
        <begin position="363"/>
        <end position="398"/>
    </location>
</feature>
<evidence type="ECO:0000256" key="6">
    <source>
        <dbReference type="ARBA" id="ARBA00022568"/>
    </source>
</evidence>
<dbReference type="PANTHER" id="PTHR14009:SF1">
    <property type="entry name" value="MITOCHONDRIAL PROTON_CALCIUM EXCHANGER PROTEIN"/>
    <property type="match status" value="1"/>
</dbReference>
<dbReference type="PANTHER" id="PTHR14009">
    <property type="entry name" value="LEUCINE ZIPPER-EF-HAND CONTAINING TRANSMEMBRANE PROTEIN"/>
    <property type="match status" value="1"/>
</dbReference>
<dbReference type="PROSITE" id="PS51758">
    <property type="entry name" value="LETM1_RBD"/>
    <property type="match status" value="1"/>
</dbReference>
<evidence type="ECO:0000256" key="1">
    <source>
        <dbReference type="ARBA" id="ARBA00004434"/>
    </source>
</evidence>
<keyword evidence="24" id="KW-1185">Reference proteome</keyword>
<evidence type="ECO:0000256" key="3">
    <source>
        <dbReference type="ARBA" id="ARBA00020557"/>
    </source>
</evidence>
<keyword evidence="15 18" id="KW-0496">Mitochondrion</keyword>
<dbReference type="SUPFAM" id="SSF47473">
    <property type="entry name" value="EF-hand"/>
    <property type="match status" value="1"/>
</dbReference>
<reference evidence="23" key="1">
    <citation type="journal article" date="2020" name="J Insects Food Feed">
        <title>The yellow mealworm (Tenebrio molitor) genome: a resource for the emerging insects as food and feed industry.</title>
        <authorList>
            <person name="Eriksson T."/>
            <person name="Andere A."/>
            <person name="Kelstrup H."/>
            <person name="Emery V."/>
            <person name="Picard C."/>
        </authorList>
    </citation>
    <scope>NUCLEOTIDE SEQUENCE</scope>
    <source>
        <strain evidence="23">Stoneville</strain>
        <tissue evidence="23">Whole head</tissue>
    </source>
</reference>